<dbReference type="Proteomes" id="UP000824261">
    <property type="component" value="Unassembled WGS sequence"/>
</dbReference>
<dbReference type="EMBL" id="DVGB01000077">
    <property type="protein sequence ID" value="HIR01854.1"/>
    <property type="molecule type" value="Genomic_DNA"/>
</dbReference>
<dbReference type="InterPro" id="IPR014729">
    <property type="entry name" value="Rossmann-like_a/b/a_fold"/>
</dbReference>
<dbReference type="GO" id="GO:0005886">
    <property type="term" value="C:plasma membrane"/>
    <property type="evidence" value="ECO:0007669"/>
    <property type="project" value="TreeGrafter"/>
</dbReference>
<dbReference type="AlphaFoldDB" id="A0A9D1A0H1"/>
<evidence type="ECO:0000313" key="2">
    <source>
        <dbReference type="EMBL" id="HIR01854.1"/>
    </source>
</evidence>
<comment type="caution">
    <text evidence="2">The sequence shown here is derived from an EMBL/GenBank/DDBJ whole genome shotgun (WGS) entry which is preliminary data.</text>
</comment>
<organism evidence="2 3">
    <name type="scientific">Candidatus Aveggerthella stercoripullorum</name>
    <dbReference type="NCBI Taxonomy" id="2840688"/>
    <lineage>
        <taxon>Bacteria</taxon>
        <taxon>Bacillati</taxon>
        <taxon>Actinomycetota</taxon>
        <taxon>Coriobacteriia</taxon>
        <taxon>Eggerthellales</taxon>
        <taxon>Eggerthellaceae</taxon>
        <taxon>Eggerthellaceae incertae sedis</taxon>
        <taxon>Candidatus Aveggerthella</taxon>
    </lineage>
</organism>
<reference evidence="2" key="1">
    <citation type="submission" date="2020-10" db="EMBL/GenBank/DDBJ databases">
        <authorList>
            <person name="Gilroy R."/>
        </authorList>
    </citation>
    <scope>NUCLEOTIDE SEQUENCE</scope>
    <source>
        <strain evidence="2">ChiGjej1B1-2707</strain>
    </source>
</reference>
<feature type="non-terminal residue" evidence="2">
    <location>
        <position position="190"/>
    </location>
</feature>
<dbReference type="CDD" id="cd06259">
    <property type="entry name" value="YdcF-like"/>
    <property type="match status" value="1"/>
</dbReference>
<proteinExistence type="predicted"/>
<dbReference type="Gene3D" id="3.40.50.620">
    <property type="entry name" value="HUPs"/>
    <property type="match status" value="1"/>
</dbReference>
<dbReference type="Pfam" id="PF02698">
    <property type="entry name" value="DUF218"/>
    <property type="match status" value="1"/>
</dbReference>
<name>A0A9D1A0H1_9ACTN</name>
<dbReference type="InterPro" id="IPR003848">
    <property type="entry name" value="DUF218"/>
</dbReference>
<dbReference type="InterPro" id="IPR051599">
    <property type="entry name" value="Cell_Envelope_Assoc"/>
</dbReference>
<evidence type="ECO:0000259" key="1">
    <source>
        <dbReference type="Pfam" id="PF02698"/>
    </source>
</evidence>
<dbReference type="PANTHER" id="PTHR30336">
    <property type="entry name" value="INNER MEMBRANE PROTEIN, PROBABLE PERMEASE"/>
    <property type="match status" value="1"/>
</dbReference>
<gene>
    <name evidence="2" type="ORF">IAA69_06300</name>
</gene>
<accession>A0A9D1A0H1</accession>
<feature type="domain" description="DUF218" evidence="1">
    <location>
        <begin position="50"/>
        <end position="169"/>
    </location>
</feature>
<dbReference type="PANTHER" id="PTHR30336:SF6">
    <property type="entry name" value="INTEGRAL MEMBRANE PROTEIN"/>
    <property type="match status" value="1"/>
</dbReference>
<sequence>MLRAVKAVLAFIVAVVIVGAAIIGGTNAYVVVTTKDDIVSEAEAAAFQADCIVVLGAAVTPEEEPSGILEDRLDQAIALYQAGASPRIIMSGNQEPGYDEPSVMKQYAVDRGVPSDDVFCDYAGYNTYDTMYRAANVFGAQRAVVVTQTYHLYRALYAAQGLGMEALGVASDFHEYDGQDYYDLREVGAR</sequence>
<evidence type="ECO:0000313" key="3">
    <source>
        <dbReference type="Proteomes" id="UP000824261"/>
    </source>
</evidence>
<protein>
    <submittedName>
        <fullName evidence="2">YdcF family protein</fullName>
    </submittedName>
</protein>
<reference evidence="2" key="2">
    <citation type="journal article" date="2021" name="PeerJ">
        <title>Extensive microbial diversity within the chicken gut microbiome revealed by metagenomics and culture.</title>
        <authorList>
            <person name="Gilroy R."/>
            <person name="Ravi A."/>
            <person name="Getino M."/>
            <person name="Pursley I."/>
            <person name="Horton D.L."/>
            <person name="Alikhan N.F."/>
            <person name="Baker D."/>
            <person name="Gharbi K."/>
            <person name="Hall N."/>
            <person name="Watson M."/>
            <person name="Adriaenssens E.M."/>
            <person name="Foster-Nyarko E."/>
            <person name="Jarju S."/>
            <person name="Secka A."/>
            <person name="Antonio M."/>
            <person name="Oren A."/>
            <person name="Chaudhuri R.R."/>
            <person name="La Ragione R."/>
            <person name="Hildebrand F."/>
            <person name="Pallen M.J."/>
        </authorList>
    </citation>
    <scope>NUCLEOTIDE SEQUENCE</scope>
    <source>
        <strain evidence="2">ChiGjej1B1-2707</strain>
    </source>
</reference>